<dbReference type="PANTHER" id="PTHR24148">
    <property type="entry name" value="ANKYRIN REPEAT DOMAIN-CONTAINING PROTEIN 39 HOMOLOG-RELATED"/>
    <property type="match status" value="1"/>
</dbReference>
<protein>
    <recommendedName>
        <fullName evidence="1">Heterokaryon incompatibility domain-containing protein</fullName>
    </recommendedName>
</protein>
<reference evidence="2" key="1">
    <citation type="submission" date="2019-04" db="EMBL/GenBank/DDBJ databases">
        <title>Sequencing of skin fungus with MAO and IRED activity.</title>
        <authorList>
            <person name="Marsaioli A.J."/>
            <person name="Bonatto J.M.C."/>
            <person name="Reis Junior O."/>
        </authorList>
    </citation>
    <scope>NUCLEOTIDE SEQUENCE</scope>
    <source>
        <strain evidence="2">30M1</strain>
    </source>
</reference>
<dbReference type="InterPro" id="IPR010730">
    <property type="entry name" value="HET"/>
</dbReference>
<organism evidence="2 3">
    <name type="scientific">Curvularia kusanoi</name>
    <name type="common">Cochliobolus kusanoi</name>
    <dbReference type="NCBI Taxonomy" id="90978"/>
    <lineage>
        <taxon>Eukaryota</taxon>
        <taxon>Fungi</taxon>
        <taxon>Dikarya</taxon>
        <taxon>Ascomycota</taxon>
        <taxon>Pezizomycotina</taxon>
        <taxon>Dothideomycetes</taxon>
        <taxon>Pleosporomycetidae</taxon>
        <taxon>Pleosporales</taxon>
        <taxon>Pleosporineae</taxon>
        <taxon>Pleosporaceae</taxon>
        <taxon>Curvularia</taxon>
    </lineage>
</organism>
<dbReference type="Pfam" id="PF06985">
    <property type="entry name" value="HET"/>
    <property type="match status" value="1"/>
</dbReference>
<keyword evidence="3" id="KW-1185">Reference proteome</keyword>
<evidence type="ECO:0000313" key="2">
    <source>
        <dbReference type="EMBL" id="KAF3001780.1"/>
    </source>
</evidence>
<comment type="caution">
    <text evidence="2">The sequence shown here is derived from an EMBL/GenBank/DDBJ whole genome shotgun (WGS) entry which is preliminary data.</text>
</comment>
<dbReference type="Proteomes" id="UP000801428">
    <property type="component" value="Unassembled WGS sequence"/>
</dbReference>
<dbReference type="EMBL" id="SWKU01000012">
    <property type="protein sequence ID" value="KAF3001780.1"/>
    <property type="molecule type" value="Genomic_DNA"/>
</dbReference>
<evidence type="ECO:0000259" key="1">
    <source>
        <dbReference type="Pfam" id="PF06985"/>
    </source>
</evidence>
<dbReference type="InterPro" id="IPR052895">
    <property type="entry name" value="HetReg/Transcr_Mod"/>
</dbReference>
<dbReference type="OrthoDB" id="2157530at2759"/>
<dbReference type="AlphaFoldDB" id="A0A9P4TE19"/>
<name>A0A9P4TE19_CURKU</name>
<evidence type="ECO:0000313" key="3">
    <source>
        <dbReference type="Proteomes" id="UP000801428"/>
    </source>
</evidence>
<proteinExistence type="predicted"/>
<accession>A0A9P4TE19</accession>
<dbReference type="PANTHER" id="PTHR24148:SF64">
    <property type="entry name" value="HETEROKARYON INCOMPATIBILITY DOMAIN-CONTAINING PROTEIN"/>
    <property type="match status" value="1"/>
</dbReference>
<gene>
    <name evidence="2" type="ORF">E8E13_001340</name>
</gene>
<feature type="domain" description="Heterokaryon incompatibility" evidence="1">
    <location>
        <begin position="57"/>
        <end position="207"/>
    </location>
</feature>
<sequence>MYRNCVSFRYSTAPTKTILYSSAVIGYPSDMRIPVWLKQTTPNAPWDLDIDRSASTALSYVRGHTEPKCVAWITDGDQYGWMTIPTDLDSFLKTFRCDSDSAFTWFWIDQISISQQDNREKGNQVSLLSEIYTLATDVEVWLAPEAPIGSKKAIVWITKVSEMTNFGVPRRWRGEEHFIMDGLVEHYKVLLDIIQLPCWSRLWVVQEVVLGHRAKIRLGDMVTLCRPLRAGLRIFVNEMKIFENLPRTRSYVQAISDMGEKKWLETLPIQSHLQSTTAPFYHWIDVAASANGKGCQDVRDKAFGMLGLIQGPLRFVPDYTMEPQEIVMTILRKELEYSVMLGEKNLFDRPGLGTLAQVWSVLLQSPQHKTFDFAEIRNFLLHEAHPALCAIPLNPSLDQAATRRALYAIWFTTHCIGSGPKWVAA</sequence>